<keyword evidence="3 5" id="KW-1133">Transmembrane helix</keyword>
<feature type="transmembrane region" description="Helical" evidence="5">
    <location>
        <begin position="6"/>
        <end position="25"/>
    </location>
</feature>
<feature type="transmembrane region" description="Helical" evidence="5">
    <location>
        <begin position="170"/>
        <end position="190"/>
    </location>
</feature>
<dbReference type="EMBL" id="CP049865">
    <property type="protein sequence ID" value="QIK72222.1"/>
    <property type="molecule type" value="Genomic_DNA"/>
</dbReference>
<evidence type="ECO:0000256" key="2">
    <source>
        <dbReference type="ARBA" id="ARBA00022692"/>
    </source>
</evidence>
<dbReference type="PANTHER" id="PTHR40761">
    <property type="entry name" value="CONSERVED INTEGRAL MEMBRANE ALANINE VALINE AND LEUCINE RICH PROTEIN-RELATED"/>
    <property type="match status" value="1"/>
</dbReference>
<protein>
    <recommendedName>
        <fullName evidence="8">Magnesium transporter NIPA</fullName>
    </recommendedName>
</protein>
<feature type="transmembrane region" description="Helical" evidence="5">
    <location>
        <begin position="80"/>
        <end position="97"/>
    </location>
</feature>
<proteinExistence type="predicted"/>
<evidence type="ECO:0000256" key="3">
    <source>
        <dbReference type="ARBA" id="ARBA00022989"/>
    </source>
</evidence>
<keyword evidence="2 5" id="KW-0812">Transmembrane</keyword>
<name>A0A6G7Y5X6_9ACTN</name>
<organism evidence="6 7">
    <name type="scientific">Propioniciclava coleopterorum</name>
    <dbReference type="NCBI Taxonomy" id="2714937"/>
    <lineage>
        <taxon>Bacteria</taxon>
        <taxon>Bacillati</taxon>
        <taxon>Actinomycetota</taxon>
        <taxon>Actinomycetes</taxon>
        <taxon>Propionibacteriales</taxon>
        <taxon>Propionibacteriaceae</taxon>
        <taxon>Propioniciclava</taxon>
    </lineage>
</organism>
<reference evidence="6 7" key="1">
    <citation type="submission" date="2020-03" db="EMBL/GenBank/DDBJ databases">
        <title>Propioniciclava sp. nov., isolated from Hydrophilus acuminatus.</title>
        <authorList>
            <person name="Hyun D.-W."/>
            <person name="Bae J.-W."/>
        </authorList>
    </citation>
    <scope>NUCLEOTIDE SEQUENCE [LARGE SCALE GENOMIC DNA]</scope>
    <source>
        <strain evidence="6 7">HDW11</strain>
    </source>
</reference>
<dbReference type="PANTHER" id="PTHR40761:SF1">
    <property type="entry name" value="CONSERVED INTEGRAL MEMBRANE ALANINE VALINE AND LEUCINE RICH PROTEIN-RELATED"/>
    <property type="match status" value="1"/>
</dbReference>
<feature type="transmembrane region" description="Helical" evidence="5">
    <location>
        <begin position="234"/>
        <end position="254"/>
    </location>
</feature>
<dbReference type="Pfam" id="PF05653">
    <property type="entry name" value="Mg_trans_NIPA"/>
    <property type="match status" value="1"/>
</dbReference>
<dbReference type="InterPro" id="IPR008521">
    <property type="entry name" value="Mg_trans_NIPA"/>
</dbReference>
<evidence type="ECO:0000256" key="1">
    <source>
        <dbReference type="ARBA" id="ARBA00004141"/>
    </source>
</evidence>
<dbReference type="Proteomes" id="UP000501058">
    <property type="component" value="Chromosome"/>
</dbReference>
<accession>A0A6G7Y5X6</accession>
<dbReference type="AlphaFoldDB" id="A0A6G7Y5X6"/>
<dbReference type="GO" id="GO:0016020">
    <property type="term" value="C:membrane"/>
    <property type="evidence" value="ECO:0007669"/>
    <property type="project" value="UniProtKB-SubCell"/>
</dbReference>
<comment type="subcellular location">
    <subcellularLocation>
        <location evidence="1">Membrane</location>
        <topology evidence="1">Multi-pass membrane protein</topology>
    </subcellularLocation>
</comment>
<sequence length="295" mass="30075">MPQNIPLAVALMVVSSLLIAIAATVQHQAVGEQGSGTTGELKGDQFRALIRSPRWWLGLAANGVGALVAVAALLLAPVTITQPLAVLAVPWTVLLTSRLHRTPVSGPTWTAVALTCAGTVAFALLAIWQGPDHEEFVETGLIAGTIVGYLLASGIALLGRFGPQRLRSFLWASAGAAIFGLEAGVVKALGEYAARGDWRGSVVFWVLALLVILGALIGTAFVQQGYATGSAEAVVGAVNVVGPLAAVIFGVAVLGEGVNYTVLGVVLMLAAAAVSMSGVALLSRNESQVSPPVAS</sequence>
<keyword evidence="7" id="KW-1185">Reference proteome</keyword>
<evidence type="ECO:0000313" key="6">
    <source>
        <dbReference type="EMBL" id="QIK72222.1"/>
    </source>
</evidence>
<keyword evidence="4 5" id="KW-0472">Membrane</keyword>
<feature type="transmembrane region" description="Helical" evidence="5">
    <location>
        <begin position="260"/>
        <end position="282"/>
    </location>
</feature>
<evidence type="ECO:0000256" key="5">
    <source>
        <dbReference type="SAM" id="Phobius"/>
    </source>
</evidence>
<gene>
    <name evidence="6" type="ORF">G7070_07995</name>
</gene>
<feature type="transmembrane region" description="Helical" evidence="5">
    <location>
        <begin position="109"/>
        <end position="128"/>
    </location>
</feature>
<feature type="transmembrane region" description="Helical" evidence="5">
    <location>
        <begin position="202"/>
        <end position="222"/>
    </location>
</feature>
<dbReference type="GO" id="GO:0015095">
    <property type="term" value="F:magnesium ion transmembrane transporter activity"/>
    <property type="evidence" value="ECO:0007669"/>
    <property type="project" value="InterPro"/>
</dbReference>
<evidence type="ECO:0008006" key="8">
    <source>
        <dbReference type="Google" id="ProtNLM"/>
    </source>
</evidence>
<dbReference type="RefSeq" id="WP_166233298.1">
    <property type="nucleotide sequence ID" value="NZ_CP049865.1"/>
</dbReference>
<feature type="transmembrane region" description="Helical" evidence="5">
    <location>
        <begin position="140"/>
        <end position="158"/>
    </location>
</feature>
<dbReference type="KEGG" id="prv:G7070_07995"/>
<evidence type="ECO:0000256" key="4">
    <source>
        <dbReference type="ARBA" id="ARBA00023136"/>
    </source>
</evidence>
<evidence type="ECO:0000313" key="7">
    <source>
        <dbReference type="Proteomes" id="UP000501058"/>
    </source>
</evidence>